<dbReference type="EMBL" id="PGCL01000003">
    <property type="protein sequence ID" value="TAJ44178.1"/>
    <property type="molecule type" value="Genomic_DNA"/>
</dbReference>
<name>A0A483CQ09_9EURY</name>
<keyword evidence="3" id="KW-1185">Reference proteome</keyword>
<protein>
    <submittedName>
        <fullName evidence="2">Amidinotransferase</fullName>
    </submittedName>
</protein>
<dbReference type="AlphaFoldDB" id="A0A483CQ09"/>
<accession>A0A483CQ09</accession>
<reference evidence="2 3" key="1">
    <citation type="submission" date="2017-11" db="EMBL/GenBank/DDBJ databases">
        <title>Isolation and Characterization of Methanofollis Species from Methane Seep Offshore SW Taiwan.</title>
        <authorList>
            <person name="Teng N.-H."/>
            <person name="Lai M.-C."/>
            <person name="Chen S.-C."/>
        </authorList>
    </citation>
    <scope>NUCLEOTIDE SEQUENCE [LARGE SCALE GENOMIC DNA]</scope>
    <source>
        <strain evidence="2 3">FWC-SCC2</strain>
    </source>
</reference>
<dbReference type="Gene3D" id="3.75.10.10">
    <property type="entry name" value="L-arginine/glycine Amidinotransferase, Chain A"/>
    <property type="match status" value="1"/>
</dbReference>
<dbReference type="GO" id="GO:0016740">
    <property type="term" value="F:transferase activity"/>
    <property type="evidence" value="ECO:0007669"/>
    <property type="project" value="UniProtKB-KW"/>
</dbReference>
<dbReference type="GO" id="GO:0016990">
    <property type="term" value="F:arginine deiminase activity"/>
    <property type="evidence" value="ECO:0007669"/>
    <property type="project" value="InterPro"/>
</dbReference>
<dbReference type="RefSeq" id="WP_130647248.1">
    <property type="nucleotide sequence ID" value="NZ_PGCL01000003.1"/>
</dbReference>
<organism evidence="2 3">
    <name type="scientific">Methanofollis fontis</name>
    <dbReference type="NCBI Taxonomy" id="2052832"/>
    <lineage>
        <taxon>Archaea</taxon>
        <taxon>Methanobacteriati</taxon>
        <taxon>Methanobacteriota</taxon>
        <taxon>Stenosarchaea group</taxon>
        <taxon>Methanomicrobia</taxon>
        <taxon>Methanomicrobiales</taxon>
        <taxon>Methanomicrobiaceae</taxon>
        <taxon>Methanofollis</taxon>
    </lineage>
</organism>
<comment type="caution">
    <text evidence="2">The sequence shown here is derived from an EMBL/GenBank/DDBJ whole genome shotgun (WGS) entry which is preliminary data.</text>
</comment>
<dbReference type="OrthoDB" id="371705at2157"/>
<keyword evidence="1" id="KW-0378">Hydrolase</keyword>
<evidence type="ECO:0000313" key="2">
    <source>
        <dbReference type="EMBL" id="TAJ44178.1"/>
    </source>
</evidence>
<dbReference type="PRINTS" id="PR01466">
    <property type="entry name" value="ARGDEIMINASE"/>
</dbReference>
<evidence type="ECO:0000256" key="1">
    <source>
        <dbReference type="ARBA" id="ARBA00022801"/>
    </source>
</evidence>
<proteinExistence type="predicted"/>
<keyword evidence="2" id="KW-0808">Transferase</keyword>
<evidence type="ECO:0000313" key="3">
    <source>
        <dbReference type="Proteomes" id="UP000292580"/>
    </source>
</evidence>
<dbReference type="Proteomes" id="UP000292580">
    <property type="component" value="Unassembled WGS sequence"/>
</dbReference>
<dbReference type="GO" id="GO:0019546">
    <property type="term" value="P:L-arginine deiminase pathway"/>
    <property type="evidence" value="ECO:0007669"/>
    <property type="project" value="TreeGrafter"/>
</dbReference>
<dbReference type="SUPFAM" id="SSF55909">
    <property type="entry name" value="Pentein"/>
    <property type="match status" value="1"/>
</dbReference>
<dbReference type="PANTHER" id="PTHR47271:SF2">
    <property type="entry name" value="ARGININE DEIMINASE"/>
    <property type="match status" value="1"/>
</dbReference>
<gene>
    <name evidence="2" type="ORF">CUJ86_09130</name>
</gene>
<dbReference type="InterPro" id="IPR003876">
    <property type="entry name" value="Arg_deiminase"/>
</dbReference>
<dbReference type="Pfam" id="PF02274">
    <property type="entry name" value="ADI"/>
    <property type="match status" value="1"/>
</dbReference>
<dbReference type="PANTHER" id="PTHR47271">
    <property type="entry name" value="ARGININE DEIMINASE"/>
    <property type="match status" value="1"/>
</dbReference>
<sequence length="406" mass="44737">MSAGAGAEWHRLQEVLVHEPGPEVFFALLNPDHHLYERFFNLDAAQREHRRLCEILQEDFGVRIRRLCTSILDGATAVPGVREGLLGCTSHLLEDTRPPVQERDPHHLLLAAILGSRPEGQDTALHGTMHNLYFMRDQQICTDLGMVSGRMATTERRHETRVTKLALTALGAGPVASVTEGHLEGGDFIPAGEFAMIGCGGRTTSAGISCLLQEGIGFDEVAVVHEPVHPLIGGRDYMVNMHLDTYCNICGDGIVVGNPALLNAATVDLHVREGAGYRFTGEKKSLKEFFAEKDFSIVPITTLEQVCYASNFLCVRDRECVAVDTGQIAPLMLERLRQRANTAPETWGHLCAQAERDYRRLRGEAEFFPYKREVYAEGLEMTPLGLKNATGGYGGAHCMTCPIRRG</sequence>